<comment type="similarity">
    <text evidence="1">Belongs to the AFG1 ATPase family.</text>
</comment>
<dbReference type="PANTHER" id="PTHR12169:SF6">
    <property type="entry name" value="AFG1-LIKE ATPASE"/>
    <property type="match status" value="1"/>
</dbReference>
<dbReference type="GO" id="GO:0005524">
    <property type="term" value="F:ATP binding"/>
    <property type="evidence" value="ECO:0007669"/>
    <property type="project" value="UniProtKB-KW"/>
</dbReference>
<dbReference type="NCBIfam" id="NF040713">
    <property type="entry name" value="ZapE"/>
    <property type="match status" value="1"/>
</dbReference>
<proteinExistence type="inferred from homology"/>
<evidence type="ECO:0008006" key="8">
    <source>
        <dbReference type="Google" id="ProtNLM"/>
    </source>
</evidence>
<keyword evidence="3" id="KW-0067">ATP-binding</keyword>
<evidence type="ECO:0000256" key="1">
    <source>
        <dbReference type="ARBA" id="ARBA00010322"/>
    </source>
</evidence>
<gene>
    <name evidence="5" type="ORF">FNF27_05811</name>
    <name evidence="4" type="ORF">FNF29_03064</name>
</gene>
<evidence type="ECO:0000256" key="2">
    <source>
        <dbReference type="ARBA" id="ARBA00022741"/>
    </source>
</evidence>
<accession>A0A5A8CKS3</accession>
<keyword evidence="7" id="KW-1185">Reference proteome</keyword>
<dbReference type="Pfam" id="PF03969">
    <property type="entry name" value="AFG1_ATPase"/>
    <property type="match status" value="1"/>
</dbReference>
<evidence type="ECO:0000256" key="3">
    <source>
        <dbReference type="ARBA" id="ARBA00022840"/>
    </source>
</evidence>
<evidence type="ECO:0000313" key="6">
    <source>
        <dbReference type="Proteomes" id="UP000322899"/>
    </source>
</evidence>
<evidence type="ECO:0000313" key="7">
    <source>
        <dbReference type="Proteomes" id="UP000323011"/>
    </source>
</evidence>
<dbReference type="AlphaFoldDB" id="A0A5A8CKS3"/>
<dbReference type="SUPFAM" id="SSF52540">
    <property type="entry name" value="P-loop containing nucleoside triphosphate hydrolases"/>
    <property type="match status" value="1"/>
</dbReference>
<dbReference type="Proteomes" id="UP000322899">
    <property type="component" value="Unassembled WGS sequence"/>
</dbReference>
<dbReference type="InterPro" id="IPR027417">
    <property type="entry name" value="P-loop_NTPase"/>
</dbReference>
<dbReference type="InterPro" id="IPR005654">
    <property type="entry name" value="ATPase_AFG1-like"/>
</dbReference>
<organism evidence="4 7">
    <name type="scientific">Cafeteria roenbergensis</name>
    <name type="common">Marine flagellate</name>
    <dbReference type="NCBI Taxonomy" id="33653"/>
    <lineage>
        <taxon>Eukaryota</taxon>
        <taxon>Sar</taxon>
        <taxon>Stramenopiles</taxon>
        <taxon>Bigyra</taxon>
        <taxon>Opalozoa</taxon>
        <taxon>Bicosoecida</taxon>
        <taxon>Cafeteriaceae</taxon>
        <taxon>Cafeteria</taxon>
    </lineage>
</organism>
<sequence length="328" mass="36403">MLMDAFFEASAVPPSRRRRVHFHEFMLEVHSRVHQHRQAKLEGDALLSVASKVAAEAQLLCFDEFQVRDVGDAMLMNRLFGRMFDRGVTMVATSNRPPEDLYAGGLQRELFEPFIHRVKERCLVHRLGSEVDYRQAGEQADRTWMVGADPRSRAAALEAAWRRVAGASDGTPSTLSTQGRTIRVPRGVSAAGGRPSACVFSFKDLCQEPRGAADFIVIARAFDVVMLSDVPPMTLSERNEVRRFITLVDVLYEQRTKLVVSAARPLERIFEARYREPGEDRFAAAPAAAAEKPSASAAAANSDEAFAFDRCTSRLMEMGSSEYLGTDA</sequence>
<reference evidence="6 7" key="1">
    <citation type="submission" date="2019-07" db="EMBL/GenBank/DDBJ databases">
        <title>Genomes of Cafeteria roenbergensis.</title>
        <authorList>
            <person name="Fischer M.G."/>
            <person name="Hackl T."/>
            <person name="Roman M."/>
        </authorList>
    </citation>
    <scope>NUCLEOTIDE SEQUENCE [LARGE SCALE GENOMIC DNA]</scope>
    <source>
        <strain evidence="4 7">BVI</strain>
        <strain evidence="5 6">E4-10P</strain>
    </source>
</reference>
<name>A0A5A8CKS3_CAFRO</name>
<dbReference type="OMA" id="ARRFINM"/>
<evidence type="ECO:0000313" key="4">
    <source>
        <dbReference type="EMBL" id="KAA0153676.1"/>
    </source>
</evidence>
<dbReference type="OrthoDB" id="548867at2759"/>
<comment type="caution">
    <text evidence="4">The sequence shown here is derived from an EMBL/GenBank/DDBJ whole genome shotgun (WGS) entry which is preliminary data.</text>
</comment>
<dbReference type="PANTHER" id="PTHR12169">
    <property type="entry name" value="ATPASE N2B"/>
    <property type="match status" value="1"/>
</dbReference>
<protein>
    <recommendedName>
        <fullName evidence="8">ATPase</fullName>
    </recommendedName>
</protein>
<dbReference type="EMBL" id="VLTO01000044">
    <property type="protein sequence ID" value="KAA0172711.1"/>
    <property type="molecule type" value="Genomic_DNA"/>
</dbReference>
<dbReference type="EMBL" id="VLTN01000015">
    <property type="protein sequence ID" value="KAA0153676.1"/>
    <property type="molecule type" value="Genomic_DNA"/>
</dbReference>
<dbReference type="GO" id="GO:0016887">
    <property type="term" value="F:ATP hydrolysis activity"/>
    <property type="evidence" value="ECO:0007669"/>
    <property type="project" value="InterPro"/>
</dbReference>
<dbReference type="Gene3D" id="3.40.50.300">
    <property type="entry name" value="P-loop containing nucleotide triphosphate hydrolases"/>
    <property type="match status" value="1"/>
</dbReference>
<dbReference type="GO" id="GO:0005739">
    <property type="term" value="C:mitochondrion"/>
    <property type="evidence" value="ECO:0007669"/>
    <property type="project" value="TreeGrafter"/>
</dbReference>
<keyword evidence="2" id="KW-0547">Nucleotide-binding</keyword>
<evidence type="ECO:0000313" key="5">
    <source>
        <dbReference type="EMBL" id="KAA0172711.1"/>
    </source>
</evidence>
<dbReference type="Proteomes" id="UP000323011">
    <property type="component" value="Unassembled WGS sequence"/>
</dbReference>